<dbReference type="InterPro" id="IPR025746">
    <property type="entry name" value="PilX_N_dom"/>
</dbReference>
<proteinExistence type="predicted"/>
<feature type="transmembrane region" description="Helical" evidence="1">
    <location>
        <begin position="9"/>
        <end position="30"/>
    </location>
</feature>
<evidence type="ECO:0000313" key="3">
    <source>
        <dbReference type="EMBL" id="CAG4882567.1"/>
    </source>
</evidence>
<evidence type="ECO:0000256" key="1">
    <source>
        <dbReference type="SAM" id="Phobius"/>
    </source>
</evidence>
<dbReference type="AlphaFoldDB" id="A0A916J236"/>
<gene>
    <name evidence="3" type="ORF">GTOL_10449</name>
</gene>
<protein>
    <recommendedName>
        <fullName evidence="2">Type 4 fimbrial biogenesis protein PilX N-terminal domain-containing protein</fullName>
    </recommendedName>
</protein>
<accession>A0A916J236</accession>
<reference evidence="3" key="1">
    <citation type="submission" date="2021-04" db="EMBL/GenBank/DDBJ databases">
        <authorList>
            <person name="Hornung B."/>
        </authorList>
    </citation>
    <scope>NUCLEOTIDE SEQUENCE</scope>
    <source>
        <strain evidence="3">G5G6</strain>
    </source>
</reference>
<dbReference type="Pfam" id="PF14341">
    <property type="entry name" value="PilX_N"/>
    <property type="match status" value="1"/>
</dbReference>
<comment type="caution">
    <text evidence="3">The sequence shown here is derived from an EMBL/GenBank/DDBJ whole genome shotgun (WGS) entry which is preliminary data.</text>
</comment>
<sequence length="178" mass="18522">MNQGIRQKGFVLVMALIMLVILTLLVISAIRVSNSNLRVAGNMQSGQEAVSAAQQATEQAISTNFTVAPAAQTVNVDINKDGTTDYAVTVPAPTCISTKPLQNSDLDPVNTADQPCISSSTSANTGLMTTGAPAATGQAWCNQQKWEVRAQVNDVVTGAAVTTRQGVSMRTVIGTACP</sequence>
<organism evidence="3 4">
    <name type="scientific">Georgfuchsia toluolica</name>
    <dbReference type="NCBI Taxonomy" id="424218"/>
    <lineage>
        <taxon>Bacteria</taxon>
        <taxon>Pseudomonadati</taxon>
        <taxon>Pseudomonadota</taxon>
        <taxon>Betaproteobacteria</taxon>
        <taxon>Nitrosomonadales</taxon>
        <taxon>Sterolibacteriaceae</taxon>
        <taxon>Georgfuchsia</taxon>
    </lineage>
</organism>
<name>A0A916J236_9PROT</name>
<feature type="domain" description="Type 4 fimbrial biogenesis protein PilX N-terminal" evidence="2">
    <location>
        <begin position="8"/>
        <end position="54"/>
    </location>
</feature>
<dbReference type="EMBL" id="CAJQUM010000001">
    <property type="protein sequence ID" value="CAG4882567.1"/>
    <property type="molecule type" value="Genomic_DNA"/>
</dbReference>
<dbReference type="Proteomes" id="UP000742786">
    <property type="component" value="Unassembled WGS sequence"/>
</dbReference>
<keyword evidence="1" id="KW-1133">Transmembrane helix</keyword>
<keyword evidence="4" id="KW-1185">Reference proteome</keyword>
<keyword evidence="1" id="KW-0472">Membrane</keyword>
<evidence type="ECO:0000259" key="2">
    <source>
        <dbReference type="Pfam" id="PF14341"/>
    </source>
</evidence>
<keyword evidence="1" id="KW-0812">Transmembrane</keyword>
<evidence type="ECO:0000313" key="4">
    <source>
        <dbReference type="Proteomes" id="UP000742786"/>
    </source>
</evidence>
<dbReference type="RefSeq" id="WP_220634629.1">
    <property type="nucleotide sequence ID" value="NZ_CAJQUM010000001.1"/>
</dbReference>